<dbReference type="EMBL" id="AZBU02000007">
    <property type="protein sequence ID" value="TKR69960.1"/>
    <property type="molecule type" value="Genomic_DNA"/>
</dbReference>
<reference evidence="1 2" key="1">
    <citation type="journal article" date="2015" name="Genome Biol.">
        <title>Comparative genomics of Steinernema reveals deeply conserved gene regulatory networks.</title>
        <authorList>
            <person name="Dillman A.R."/>
            <person name="Macchietto M."/>
            <person name="Porter C.F."/>
            <person name="Rogers A."/>
            <person name="Williams B."/>
            <person name="Antoshechkin I."/>
            <person name="Lee M.M."/>
            <person name="Goodwin Z."/>
            <person name="Lu X."/>
            <person name="Lewis E.E."/>
            <person name="Goodrich-Blair H."/>
            <person name="Stock S.P."/>
            <person name="Adams B.J."/>
            <person name="Sternberg P.W."/>
            <person name="Mortazavi A."/>
        </authorList>
    </citation>
    <scope>NUCLEOTIDE SEQUENCE [LARGE SCALE GENOMIC DNA]</scope>
    <source>
        <strain evidence="1 2">ALL</strain>
    </source>
</reference>
<dbReference type="Proteomes" id="UP000298663">
    <property type="component" value="Unassembled WGS sequence"/>
</dbReference>
<sequence length="69" mass="7933">MDKSCRRFRHLKSTRSSLKNEAFPTSRGFSVCTKSCSVVHAMTLVFRSRSVATFVIPRNAEMQEDPRRP</sequence>
<accession>A0A4U5MKL4</accession>
<organism evidence="1 2">
    <name type="scientific">Steinernema carpocapsae</name>
    <name type="common">Entomopathogenic nematode</name>
    <dbReference type="NCBI Taxonomy" id="34508"/>
    <lineage>
        <taxon>Eukaryota</taxon>
        <taxon>Metazoa</taxon>
        <taxon>Ecdysozoa</taxon>
        <taxon>Nematoda</taxon>
        <taxon>Chromadorea</taxon>
        <taxon>Rhabditida</taxon>
        <taxon>Tylenchina</taxon>
        <taxon>Panagrolaimomorpha</taxon>
        <taxon>Strongyloidoidea</taxon>
        <taxon>Steinernematidae</taxon>
        <taxon>Steinernema</taxon>
    </lineage>
</organism>
<dbReference type="AlphaFoldDB" id="A0A4U5MKL4"/>
<protein>
    <submittedName>
        <fullName evidence="1">Uncharacterized protein</fullName>
    </submittedName>
</protein>
<gene>
    <name evidence="1" type="ORF">L596_022043</name>
</gene>
<name>A0A4U5MKL4_STECR</name>
<evidence type="ECO:0000313" key="2">
    <source>
        <dbReference type="Proteomes" id="UP000298663"/>
    </source>
</evidence>
<proteinExistence type="predicted"/>
<keyword evidence="2" id="KW-1185">Reference proteome</keyword>
<evidence type="ECO:0000313" key="1">
    <source>
        <dbReference type="EMBL" id="TKR69960.1"/>
    </source>
</evidence>
<comment type="caution">
    <text evidence="1">The sequence shown here is derived from an EMBL/GenBank/DDBJ whole genome shotgun (WGS) entry which is preliminary data.</text>
</comment>
<reference evidence="1 2" key="2">
    <citation type="journal article" date="2019" name="G3 (Bethesda)">
        <title>Hybrid Assembly of the Genome of the Entomopathogenic Nematode Steinernema carpocapsae Identifies the X-Chromosome.</title>
        <authorList>
            <person name="Serra L."/>
            <person name="Macchietto M."/>
            <person name="Macias-Munoz A."/>
            <person name="McGill C.J."/>
            <person name="Rodriguez I.M."/>
            <person name="Rodriguez B."/>
            <person name="Murad R."/>
            <person name="Mortazavi A."/>
        </authorList>
    </citation>
    <scope>NUCLEOTIDE SEQUENCE [LARGE SCALE GENOMIC DNA]</scope>
    <source>
        <strain evidence="1 2">ALL</strain>
    </source>
</reference>